<dbReference type="PANTHER" id="PTHR48050:SF13">
    <property type="entry name" value="STEROL 3-BETA-GLUCOSYLTRANSFERASE UGT80A2"/>
    <property type="match status" value="1"/>
</dbReference>
<dbReference type="PANTHER" id="PTHR48050">
    <property type="entry name" value="STEROL 3-BETA-GLUCOSYLTRANSFERASE"/>
    <property type="match status" value="1"/>
</dbReference>
<accession>A0A0N9E6V8</accession>
<proteinExistence type="inferred from homology"/>
<dbReference type="InterPro" id="IPR006326">
    <property type="entry name" value="UDPGT_MGT-like"/>
</dbReference>
<evidence type="ECO:0000313" key="4">
    <source>
        <dbReference type="EMBL" id="ALF39569.1"/>
    </source>
</evidence>
<evidence type="ECO:0000259" key="3">
    <source>
        <dbReference type="Pfam" id="PF06722"/>
    </source>
</evidence>
<keyword evidence="2" id="KW-0808">Transferase</keyword>
<dbReference type="Pfam" id="PF06722">
    <property type="entry name" value="EryCIII-like_C"/>
    <property type="match status" value="1"/>
</dbReference>
<dbReference type="EMBL" id="KR063271">
    <property type="protein sequence ID" value="ALF39569.1"/>
    <property type="molecule type" value="Genomic_DNA"/>
</dbReference>
<dbReference type="AlphaFoldDB" id="A0A0N9E6V8"/>
<dbReference type="InterPro" id="IPR050426">
    <property type="entry name" value="Glycosyltransferase_28"/>
</dbReference>
<evidence type="ECO:0000256" key="1">
    <source>
        <dbReference type="ARBA" id="ARBA00009995"/>
    </source>
</evidence>
<reference evidence="4" key="1">
    <citation type="submission" date="2015-04" db="EMBL/GenBank/DDBJ databases">
        <title>Haoxinamides A and B, Lipothreonines Bearing Novel ortho-alkyl Cinnamoyl Moiety from Streptomyces sp.</title>
        <authorList>
            <person name="Wang H."/>
            <person name="Qian Z."/>
            <person name="Shen Y."/>
        </authorList>
    </citation>
    <scope>NUCLEOTIDE SEQUENCE</scope>
    <source>
        <strain evidence="4">LZ35</strain>
    </source>
</reference>
<protein>
    <submittedName>
        <fullName evidence="4">Has23</fullName>
    </submittedName>
</protein>
<organism evidence="4">
    <name type="scientific">Streptomyces sp. LZ35</name>
    <dbReference type="NCBI Taxonomy" id="1245024"/>
    <lineage>
        <taxon>Bacteria</taxon>
        <taxon>Bacillati</taxon>
        <taxon>Actinomycetota</taxon>
        <taxon>Actinomycetes</taxon>
        <taxon>Kitasatosporales</taxon>
        <taxon>Streptomycetaceae</taxon>
        <taxon>Streptomyces</taxon>
    </lineage>
</organism>
<name>A0A0N9E6V8_9ACTN</name>
<dbReference type="Gene3D" id="3.40.50.2000">
    <property type="entry name" value="Glycogen Phosphorylase B"/>
    <property type="match status" value="2"/>
</dbReference>
<feature type="domain" description="Erythromycin biosynthesis protein CIII-like C-terminal" evidence="3">
    <location>
        <begin position="272"/>
        <end position="381"/>
    </location>
</feature>
<dbReference type="NCBIfam" id="TIGR01426">
    <property type="entry name" value="MGT"/>
    <property type="match status" value="1"/>
</dbReference>
<dbReference type="InterPro" id="IPR010610">
    <property type="entry name" value="EryCIII-like_C"/>
</dbReference>
<dbReference type="FunFam" id="3.40.50.2000:FF:000072">
    <property type="entry name" value="Glycosyl transferase"/>
    <property type="match status" value="1"/>
</dbReference>
<evidence type="ECO:0000256" key="2">
    <source>
        <dbReference type="ARBA" id="ARBA00022679"/>
    </source>
</evidence>
<dbReference type="GO" id="GO:0016758">
    <property type="term" value="F:hexosyltransferase activity"/>
    <property type="evidence" value="ECO:0007669"/>
    <property type="project" value="InterPro"/>
</dbReference>
<dbReference type="InterPro" id="IPR002213">
    <property type="entry name" value="UDP_glucos_trans"/>
</dbReference>
<dbReference type="GO" id="GO:0017000">
    <property type="term" value="P:antibiotic biosynthetic process"/>
    <property type="evidence" value="ECO:0007669"/>
    <property type="project" value="UniProtKB-ARBA"/>
</dbReference>
<gene>
    <name evidence="4" type="primary">has23</name>
</gene>
<dbReference type="SUPFAM" id="SSF53756">
    <property type="entry name" value="UDP-Glycosyltransferase/glycogen phosphorylase"/>
    <property type="match status" value="1"/>
</dbReference>
<sequence length="431" mass="46611">MDPTHRPTSHIAFFNIPAHGHVNPTLGTVAELVRRGHRVSYAAPAEFGPQVRAAGATLVPYETTLPASDRVEDWPSDDPVAMSRLALDEAIAILPGQLRAFDGDRPDLVLHDFGALTGRLLAHRWRVPVICLASTHVSAAGPEERRARQEMFEEHFADDPRWAEYRRRFREFLDDAGIALSIDDYTGLPERCLVPMPREFQIDGDAVDGRYAFVGPCLGKRGHQGEWRAPVDDRPVLLVALGSAGSGQPGFYREVVAAFTGTPWHVVLATGTLDPALLGPLPPNVEQHRSVPQLAVLERASAFITHGGMGSVLEAMHHGVPMVAVPQVNDQHLNAERLVELGLGRHVPLDKATAARLRDAVSFVASDSGVAARTAAIAQRMRRLGGAVTAADLIEFVLQGPREHWQDHVARLEGGLGRGDAGHAVNGTTVG</sequence>
<comment type="similarity">
    <text evidence="1">Belongs to the UDP-glycosyltransferase family.</text>
</comment>
<dbReference type="GO" id="GO:0008194">
    <property type="term" value="F:UDP-glycosyltransferase activity"/>
    <property type="evidence" value="ECO:0007669"/>
    <property type="project" value="InterPro"/>
</dbReference>
<dbReference type="CDD" id="cd03784">
    <property type="entry name" value="GT1_Gtf-like"/>
    <property type="match status" value="1"/>
</dbReference>